<feature type="transmembrane region" description="Helical" evidence="1">
    <location>
        <begin position="52"/>
        <end position="70"/>
    </location>
</feature>
<keyword evidence="3" id="KW-1185">Reference proteome</keyword>
<dbReference type="PATRIC" id="fig|45658.7.peg.3638"/>
<keyword evidence="1" id="KW-0812">Transmembrane</keyword>
<evidence type="ECO:0000313" key="2">
    <source>
        <dbReference type="EMBL" id="ANU38712.1"/>
    </source>
</evidence>
<keyword evidence="1" id="KW-0472">Membrane</keyword>
<sequence>MLYTKSKIKWIWFLIVFELLYVLSEFALNAALLNAGGGLVVSRDGINDLEKVGRVLSGVGLGLFVFGMLNQNYSFKKRLVRFVVTILCCIPVMFSVQTFLIEDVIVKNASPERKAESEMLLKYREGMVTGDYGIGSVFPVNPENPTSAEELTLNAFYTLLLLGSDNTYNLLYGDMNNWLKDLVVARQKVKKEGMYDAYVEISRELDNQWKEYQSGEMELLNATPEKAWEEVVANARVGYKEYQKLHNNFTFRIAKEFLSQGVSRNLNKQFDIAFRKPGCASRPACQQIQFRKVESDMKKVLGYKTSWRTWCDGNKCPGSVSYVAEKASPAFASYFTRETGFSADVKNLDAFMRQYKAQDEMIKVFAEKGIALTRIKNLNKATFMKAYREAAFDKFGGDIVGLREGLSKAQFLKLPLMQQPFKTMMRGHYVGSVALGLTKEQFYARYIKPKLNAEVQHEKKLMRKAISDFSENGRRELEGNAFLKAVVIPPIALFFSLFFSLFSLARLPLRFLEMSQLKKPEARKVKFKRILTILDLCAILAIPTVIASNSGFTSDAAMKRFEVLRGDPLPLIQALSYKWVMGIEPIIYPIGSAILEIGNMNNIDHPLYD</sequence>
<feature type="transmembrane region" description="Helical" evidence="1">
    <location>
        <begin position="82"/>
        <end position="101"/>
    </location>
</feature>
<dbReference type="EMBL" id="CP016415">
    <property type="protein sequence ID" value="ANU38712.1"/>
    <property type="molecule type" value="Genomic_DNA"/>
</dbReference>
<organism evidence="2 3">
    <name type="scientific">Vibrio scophthalmi</name>
    <dbReference type="NCBI Taxonomy" id="45658"/>
    <lineage>
        <taxon>Bacteria</taxon>
        <taxon>Pseudomonadati</taxon>
        <taxon>Pseudomonadota</taxon>
        <taxon>Gammaproteobacteria</taxon>
        <taxon>Vibrionales</taxon>
        <taxon>Vibrionaceae</taxon>
        <taxon>Vibrio</taxon>
    </lineage>
</organism>
<proteinExistence type="predicted"/>
<feature type="transmembrane region" description="Helical" evidence="1">
    <location>
        <begin position="12"/>
        <end position="32"/>
    </location>
</feature>
<evidence type="ECO:0000256" key="1">
    <source>
        <dbReference type="SAM" id="Phobius"/>
    </source>
</evidence>
<gene>
    <name evidence="2" type="ORF">VSVS05_03675</name>
</gene>
<keyword evidence="1" id="KW-1133">Transmembrane helix</keyword>
<reference evidence="2 3" key="1">
    <citation type="submission" date="2016-07" db="EMBL/GenBank/DDBJ databases">
        <title>Genome sequencing of Vibrio scophthalmi strain VS-05, an isolated from Paralichthys olivaceus.</title>
        <authorList>
            <person name="Han H.-J."/>
        </authorList>
    </citation>
    <scope>NUCLEOTIDE SEQUENCE [LARGE SCALE GENOMIC DNA]</scope>
    <source>
        <strain evidence="2 3">VS-05</strain>
    </source>
</reference>
<feature type="transmembrane region" description="Helical" evidence="1">
    <location>
        <begin position="530"/>
        <end position="552"/>
    </location>
</feature>
<dbReference type="Proteomes" id="UP000092528">
    <property type="component" value="Chromosome 2"/>
</dbReference>
<feature type="transmembrane region" description="Helical" evidence="1">
    <location>
        <begin position="487"/>
        <end position="509"/>
    </location>
</feature>
<dbReference type="AlphaFoldDB" id="A0A1C7FFI8"/>
<name>A0A1C7FFI8_9VIBR</name>
<protein>
    <submittedName>
        <fullName evidence="2">Uncharacterized protein</fullName>
    </submittedName>
</protein>
<accession>A0A1C7FFI8</accession>
<evidence type="ECO:0000313" key="3">
    <source>
        <dbReference type="Proteomes" id="UP000092528"/>
    </source>
</evidence>
<dbReference type="RefSeq" id="WP_065546449.1">
    <property type="nucleotide sequence ID" value="NZ_CP016415.1"/>
</dbReference>